<evidence type="ECO:0000259" key="6">
    <source>
        <dbReference type="PROSITE" id="PS50111"/>
    </source>
</evidence>
<dbReference type="PANTHER" id="PTHR32089:SF112">
    <property type="entry name" value="LYSOZYME-LIKE PROTEIN-RELATED"/>
    <property type="match status" value="1"/>
</dbReference>
<evidence type="ECO:0000313" key="9">
    <source>
        <dbReference type="Proteomes" id="UP000587760"/>
    </source>
</evidence>
<evidence type="ECO:0000256" key="4">
    <source>
        <dbReference type="SAM" id="Coils"/>
    </source>
</evidence>
<dbReference type="InterPro" id="IPR004089">
    <property type="entry name" value="MCPsignal_dom"/>
</dbReference>
<dbReference type="PROSITE" id="PS50111">
    <property type="entry name" value="CHEMOTAXIS_TRANSDUC_2"/>
    <property type="match status" value="1"/>
</dbReference>
<feature type="transmembrane region" description="Helical" evidence="5">
    <location>
        <begin position="210"/>
        <end position="233"/>
    </location>
</feature>
<dbReference type="EMBL" id="JACHGJ010000001">
    <property type="protein sequence ID" value="MBB6478964.1"/>
    <property type="molecule type" value="Genomic_DNA"/>
</dbReference>
<dbReference type="Proteomes" id="UP000587760">
    <property type="component" value="Unassembled WGS sequence"/>
</dbReference>
<keyword evidence="5" id="KW-0812">Transmembrane</keyword>
<dbReference type="Pfam" id="PF00672">
    <property type="entry name" value="HAMP"/>
    <property type="match status" value="1"/>
</dbReference>
<dbReference type="RefSeq" id="WP_184743512.1">
    <property type="nucleotide sequence ID" value="NZ_JACHGJ010000001.1"/>
</dbReference>
<dbReference type="Pfam" id="PF00015">
    <property type="entry name" value="MCPsignal"/>
    <property type="match status" value="1"/>
</dbReference>
<comment type="caution">
    <text evidence="8">The sequence shown here is derived from an EMBL/GenBank/DDBJ whole genome shotgun (WGS) entry which is preliminary data.</text>
</comment>
<feature type="domain" description="HAMP" evidence="7">
    <location>
        <begin position="230"/>
        <end position="284"/>
    </location>
</feature>
<accession>A0A841R1T0</accession>
<sequence>MKTKLSISIKIISFSALLLVLINFSQFFFVRTVFRSIIEEEKEFQFNEKVNIVFQTLEQGERSLIGTLDALNYSDDISATQQFLWNASSIEGETSAQQEKRFRELFQNDAVENLEKAYYGDDNDSVVPFILNADGSIIMHKDLNRGSMELGQKDYVRKVLDLKNGSLDYRDDGEEYWIVFRTFDSWGWTVCYTISFSEKYSAVNSFRDRYIPILLAGLIIFLVLIFISLRTLLKPLKRVESKIREISSGEGDLTQEVEIHSSDEVGKLATSFNSFISQLKVIVINIKKAASTTLKIKDDLGGNMMETVTVLEEISGNMSNMEGHINKLDENISTSVSAVGQIEKNISQLNDQMQEQSSMVRETSASVTQMISSIDNVSRITKVKSQSSEQLLATSEKGGEQLRRTGNIFRNEIGANVDKIGEMVAVISSISSKTNLLAMNAAIEAAHAGQSGLGFAVVADEIRKLAEESNRQVKEIKESIKGIISGIEQTERSMGETDSAFAVIGSEIREVVSALSEIFASTEELSIGGQQILEAMTSLNDITVHISTGSEEMLRGSADVNSAMNDVKRISHEVANGMREVVVNTEGVNRAMSSISRLSEDLGASSERLGNEINRFKTD</sequence>
<proteinExistence type="inferred from homology"/>
<dbReference type="AlphaFoldDB" id="A0A841R1T0"/>
<gene>
    <name evidence="8" type="ORF">HNR50_000597</name>
</gene>
<dbReference type="CDD" id="cd12912">
    <property type="entry name" value="PDC2_MCP_like"/>
    <property type="match status" value="1"/>
</dbReference>
<evidence type="ECO:0000256" key="2">
    <source>
        <dbReference type="ARBA" id="ARBA00029447"/>
    </source>
</evidence>
<dbReference type="Gene3D" id="1.10.287.950">
    <property type="entry name" value="Methyl-accepting chemotaxis protein"/>
    <property type="match status" value="1"/>
</dbReference>
<feature type="domain" description="Methyl-accepting transducer" evidence="6">
    <location>
        <begin position="331"/>
        <end position="561"/>
    </location>
</feature>
<evidence type="ECO:0000313" key="8">
    <source>
        <dbReference type="EMBL" id="MBB6478964.1"/>
    </source>
</evidence>
<feature type="coiled-coil region" evidence="4">
    <location>
        <begin position="311"/>
        <end position="359"/>
    </location>
</feature>
<dbReference type="InterPro" id="IPR003660">
    <property type="entry name" value="HAMP_dom"/>
</dbReference>
<keyword evidence="5" id="KW-0472">Membrane</keyword>
<dbReference type="PROSITE" id="PS50885">
    <property type="entry name" value="HAMP"/>
    <property type="match status" value="1"/>
</dbReference>
<dbReference type="SUPFAM" id="SSF58104">
    <property type="entry name" value="Methyl-accepting chemotaxis protein (MCP) signaling domain"/>
    <property type="match status" value="1"/>
</dbReference>
<organism evidence="8 9">
    <name type="scientific">Spirochaeta isovalerica</name>
    <dbReference type="NCBI Taxonomy" id="150"/>
    <lineage>
        <taxon>Bacteria</taxon>
        <taxon>Pseudomonadati</taxon>
        <taxon>Spirochaetota</taxon>
        <taxon>Spirochaetia</taxon>
        <taxon>Spirochaetales</taxon>
        <taxon>Spirochaetaceae</taxon>
        <taxon>Spirochaeta</taxon>
    </lineage>
</organism>
<evidence type="ECO:0000259" key="7">
    <source>
        <dbReference type="PROSITE" id="PS50885"/>
    </source>
</evidence>
<comment type="similarity">
    <text evidence="2">Belongs to the methyl-accepting chemotaxis (MCP) protein family.</text>
</comment>
<keyword evidence="4" id="KW-0175">Coiled coil</keyword>
<dbReference type="SMART" id="SM00304">
    <property type="entry name" value="HAMP"/>
    <property type="match status" value="1"/>
</dbReference>
<dbReference type="Gene3D" id="3.30.450.20">
    <property type="entry name" value="PAS domain"/>
    <property type="match status" value="1"/>
</dbReference>
<protein>
    <submittedName>
        <fullName evidence="8">Methyl-accepting chemotaxis protein</fullName>
    </submittedName>
</protein>
<dbReference type="GO" id="GO:0016020">
    <property type="term" value="C:membrane"/>
    <property type="evidence" value="ECO:0007669"/>
    <property type="project" value="InterPro"/>
</dbReference>
<keyword evidence="9" id="KW-1185">Reference proteome</keyword>
<reference evidence="8 9" key="1">
    <citation type="submission" date="2020-08" db="EMBL/GenBank/DDBJ databases">
        <title>Genomic Encyclopedia of Type Strains, Phase IV (KMG-IV): sequencing the most valuable type-strain genomes for metagenomic binning, comparative biology and taxonomic classification.</title>
        <authorList>
            <person name="Goeker M."/>
        </authorList>
    </citation>
    <scope>NUCLEOTIDE SEQUENCE [LARGE SCALE GENOMIC DNA]</scope>
    <source>
        <strain evidence="8 9">DSM 2461</strain>
    </source>
</reference>
<keyword evidence="1 3" id="KW-0807">Transducer</keyword>
<evidence type="ECO:0000256" key="5">
    <source>
        <dbReference type="SAM" id="Phobius"/>
    </source>
</evidence>
<dbReference type="PANTHER" id="PTHR32089">
    <property type="entry name" value="METHYL-ACCEPTING CHEMOTAXIS PROTEIN MCPB"/>
    <property type="match status" value="1"/>
</dbReference>
<keyword evidence="5" id="KW-1133">Transmembrane helix</keyword>
<evidence type="ECO:0000256" key="3">
    <source>
        <dbReference type="PROSITE-ProRule" id="PRU00284"/>
    </source>
</evidence>
<dbReference type="GO" id="GO:0007165">
    <property type="term" value="P:signal transduction"/>
    <property type="evidence" value="ECO:0007669"/>
    <property type="project" value="UniProtKB-KW"/>
</dbReference>
<dbReference type="SMART" id="SM00283">
    <property type="entry name" value="MA"/>
    <property type="match status" value="1"/>
</dbReference>
<name>A0A841R1T0_9SPIO</name>
<dbReference type="Gene3D" id="6.10.340.10">
    <property type="match status" value="1"/>
</dbReference>
<dbReference type="CDD" id="cd06225">
    <property type="entry name" value="HAMP"/>
    <property type="match status" value="1"/>
</dbReference>
<evidence type="ECO:0000256" key="1">
    <source>
        <dbReference type="ARBA" id="ARBA00023224"/>
    </source>
</evidence>